<organism evidence="1 2">
    <name type="scientific">Batillaria attramentaria</name>
    <dbReference type="NCBI Taxonomy" id="370345"/>
    <lineage>
        <taxon>Eukaryota</taxon>
        <taxon>Metazoa</taxon>
        <taxon>Spiralia</taxon>
        <taxon>Lophotrochozoa</taxon>
        <taxon>Mollusca</taxon>
        <taxon>Gastropoda</taxon>
        <taxon>Caenogastropoda</taxon>
        <taxon>Sorbeoconcha</taxon>
        <taxon>Cerithioidea</taxon>
        <taxon>Batillariidae</taxon>
        <taxon>Batillaria</taxon>
    </lineage>
</organism>
<protein>
    <submittedName>
        <fullName evidence="1">Uncharacterized protein</fullName>
    </submittedName>
</protein>
<sequence>MIDIVIVRFSLVCRNFCGQVRCPEYAVALVEGIVPTTLPIAPITSPRVTSVNRRADQALVALHKSSSLDCS</sequence>
<gene>
    <name evidence="1" type="ORF">BaRGS_00011937</name>
</gene>
<name>A0ABD0LC23_9CAEN</name>
<comment type="caution">
    <text evidence="1">The sequence shown here is derived from an EMBL/GenBank/DDBJ whole genome shotgun (WGS) entry which is preliminary data.</text>
</comment>
<proteinExistence type="predicted"/>
<reference evidence="1 2" key="1">
    <citation type="journal article" date="2023" name="Sci. Data">
        <title>Genome assembly of the Korean intertidal mud-creeper Batillaria attramentaria.</title>
        <authorList>
            <person name="Patra A.K."/>
            <person name="Ho P.T."/>
            <person name="Jun S."/>
            <person name="Lee S.J."/>
            <person name="Kim Y."/>
            <person name="Won Y.J."/>
        </authorList>
    </citation>
    <scope>NUCLEOTIDE SEQUENCE [LARGE SCALE GENOMIC DNA]</scope>
    <source>
        <strain evidence="1">Wonlab-2016</strain>
    </source>
</reference>
<evidence type="ECO:0000313" key="2">
    <source>
        <dbReference type="Proteomes" id="UP001519460"/>
    </source>
</evidence>
<feature type="non-terminal residue" evidence="1">
    <location>
        <position position="71"/>
    </location>
</feature>
<dbReference type="Proteomes" id="UP001519460">
    <property type="component" value="Unassembled WGS sequence"/>
</dbReference>
<keyword evidence="2" id="KW-1185">Reference proteome</keyword>
<evidence type="ECO:0000313" key="1">
    <source>
        <dbReference type="EMBL" id="KAK7496957.1"/>
    </source>
</evidence>
<accession>A0ABD0LC23</accession>
<dbReference type="EMBL" id="JACVVK020000063">
    <property type="protein sequence ID" value="KAK7496957.1"/>
    <property type="molecule type" value="Genomic_DNA"/>
</dbReference>
<dbReference type="AlphaFoldDB" id="A0ABD0LC23"/>